<dbReference type="InterPro" id="IPR014729">
    <property type="entry name" value="Rossmann-like_a/b/a_fold"/>
</dbReference>
<evidence type="ECO:0000259" key="2">
    <source>
        <dbReference type="Pfam" id="PF00582"/>
    </source>
</evidence>
<organism evidence="3 4">
    <name type="scientific">Nonomuraea longicatena</name>
    <dbReference type="NCBI Taxonomy" id="83682"/>
    <lineage>
        <taxon>Bacteria</taxon>
        <taxon>Bacillati</taxon>
        <taxon>Actinomycetota</taxon>
        <taxon>Actinomycetes</taxon>
        <taxon>Streptosporangiales</taxon>
        <taxon>Streptosporangiaceae</taxon>
        <taxon>Nonomuraea</taxon>
    </lineage>
</organism>
<dbReference type="PANTHER" id="PTHR46268">
    <property type="entry name" value="STRESS RESPONSE PROTEIN NHAX"/>
    <property type="match status" value="1"/>
</dbReference>
<gene>
    <name evidence="3" type="ORF">GCM10009560_21080</name>
</gene>
<accession>A0ABN1P2V8</accession>
<evidence type="ECO:0000313" key="4">
    <source>
        <dbReference type="Proteomes" id="UP001501578"/>
    </source>
</evidence>
<dbReference type="InterPro" id="IPR006016">
    <property type="entry name" value="UspA"/>
</dbReference>
<keyword evidence="4" id="KW-1185">Reference proteome</keyword>
<evidence type="ECO:0000313" key="3">
    <source>
        <dbReference type="EMBL" id="GAA0921963.1"/>
    </source>
</evidence>
<reference evidence="3 4" key="1">
    <citation type="journal article" date="2019" name="Int. J. Syst. Evol. Microbiol.">
        <title>The Global Catalogue of Microorganisms (GCM) 10K type strain sequencing project: providing services to taxonomists for standard genome sequencing and annotation.</title>
        <authorList>
            <consortium name="The Broad Institute Genomics Platform"/>
            <consortium name="The Broad Institute Genome Sequencing Center for Infectious Disease"/>
            <person name="Wu L."/>
            <person name="Ma J."/>
        </authorList>
    </citation>
    <scope>NUCLEOTIDE SEQUENCE [LARGE SCALE GENOMIC DNA]</scope>
    <source>
        <strain evidence="3 4">JCM 11136</strain>
    </source>
</reference>
<dbReference type="PRINTS" id="PR01438">
    <property type="entry name" value="UNVRSLSTRESS"/>
</dbReference>
<comment type="similarity">
    <text evidence="1">Belongs to the universal stress protein A family.</text>
</comment>
<dbReference type="Gene3D" id="3.40.50.620">
    <property type="entry name" value="HUPs"/>
    <property type="match status" value="2"/>
</dbReference>
<proteinExistence type="inferred from homology"/>
<dbReference type="Proteomes" id="UP001501578">
    <property type="component" value="Unassembled WGS sequence"/>
</dbReference>
<sequence>MIVVGVDGSVAARAAAVWAADDAVRMAQPLLVVHVLDREPYLISRSLDPLEPDLPVLTAQRMVKEAVELVVERQPGVEVTTAVVEGAPARTLRDQAAGAAEIVLGSRGAGALAGVMVGSVSTHVAGHARCPVVVVRPEQDSQSGEVVVGLDDTPASDPALEYAFRQAELRDTTLRALHAWEAPMHLYAPQVAYDPDDITSARTEAATARLDRFRLAHPRVKVVEDVRNANPAEALTDASESAVMVVVGSHGRGGLRSALLGSVGHGVLHRAHCAVAVVRA</sequence>
<feature type="domain" description="UspA" evidence="2">
    <location>
        <begin position="146"/>
        <end position="279"/>
    </location>
</feature>
<dbReference type="EMBL" id="BAAAHQ010000008">
    <property type="protein sequence ID" value="GAA0921963.1"/>
    <property type="molecule type" value="Genomic_DNA"/>
</dbReference>
<dbReference type="Pfam" id="PF00582">
    <property type="entry name" value="Usp"/>
    <property type="match status" value="2"/>
</dbReference>
<dbReference type="PANTHER" id="PTHR46268:SF6">
    <property type="entry name" value="UNIVERSAL STRESS PROTEIN UP12"/>
    <property type="match status" value="1"/>
</dbReference>
<name>A0ABN1P2V8_9ACTN</name>
<protein>
    <submittedName>
        <fullName evidence="3">Universal stress protein</fullName>
    </submittedName>
</protein>
<comment type="caution">
    <text evidence="3">The sequence shown here is derived from an EMBL/GenBank/DDBJ whole genome shotgun (WGS) entry which is preliminary data.</text>
</comment>
<dbReference type="InterPro" id="IPR006015">
    <property type="entry name" value="Universal_stress_UspA"/>
</dbReference>
<feature type="domain" description="UspA" evidence="2">
    <location>
        <begin position="2"/>
        <end position="136"/>
    </location>
</feature>
<dbReference type="RefSeq" id="WP_343949560.1">
    <property type="nucleotide sequence ID" value="NZ_BAAAHQ010000008.1"/>
</dbReference>
<evidence type="ECO:0000256" key="1">
    <source>
        <dbReference type="ARBA" id="ARBA00008791"/>
    </source>
</evidence>
<dbReference type="SUPFAM" id="SSF52402">
    <property type="entry name" value="Adenine nucleotide alpha hydrolases-like"/>
    <property type="match status" value="2"/>
</dbReference>